<gene>
    <name evidence="1" type="ordered locus">Rpdx1_2130</name>
</gene>
<sequence length="89" mass="9652">MRIYNPAFRLDAKLKSDMAAGTLTAGIVDAFNAGGISLSKKATLSASVVNDGDSVWTIHDGTFTHSARDQSWVSPNFEVYLDRSLWIAC</sequence>
<dbReference type="HOGENOM" id="CLU_2452657_0_0_5"/>
<name>E6VQ50_RHOPX</name>
<dbReference type="AlphaFoldDB" id="E6VQ50"/>
<dbReference type="STRING" id="652103.Rpdx1_2130"/>
<evidence type="ECO:0000313" key="2">
    <source>
        <dbReference type="Proteomes" id="UP000001402"/>
    </source>
</evidence>
<dbReference type="KEGG" id="rpx:Rpdx1_2130"/>
<dbReference type="EMBL" id="CP002418">
    <property type="protein sequence ID" value="ADU43727.1"/>
    <property type="molecule type" value="Genomic_DNA"/>
</dbReference>
<dbReference type="Proteomes" id="UP000001402">
    <property type="component" value="Chromosome"/>
</dbReference>
<organism evidence="1 2">
    <name type="scientific">Rhodopseudomonas palustris (strain DX-1)</name>
    <dbReference type="NCBI Taxonomy" id="652103"/>
    <lineage>
        <taxon>Bacteria</taxon>
        <taxon>Pseudomonadati</taxon>
        <taxon>Pseudomonadota</taxon>
        <taxon>Alphaproteobacteria</taxon>
        <taxon>Hyphomicrobiales</taxon>
        <taxon>Nitrobacteraceae</taxon>
        <taxon>Rhodopseudomonas</taxon>
    </lineage>
</organism>
<protein>
    <submittedName>
        <fullName evidence="1">Uncharacterized protein</fullName>
    </submittedName>
</protein>
<dbReference type="BioCyc" id="RPAL652103:RPDX1_RS10410-MONOMER"/>
<evidence type="ECO:0000313" key="1">
    <source>
        <dbReference type="EMBL" id="ADU43727.1"/>
    </source>
</evidence>
<accession>E6VQ50</accession>
<proteinExistence type="predicted"/>
<reference evidence="1" key="1">
    <citation type="submission" date="2010-12" db="EMBL/GenBank/DDBJ databases">
        <title>Complete sequence of Rhodopseudomonas palustris DX-1.</title>
        <authorList>
            <consortium name="US DOE Joint Genome Institute"/>
            <person name="Lucas S."/>
            <person name="Copeland A."/>
            <person name="Lapidus A."/>
            <person name="Cheng J.-F."/>
            <person name="Goodwin L."/>
            <person name="Pitluck S."/>
            <person name="Misra M."/>
            <person name="Chertkov O."/>
            <person name="Detter J.C."/>
            <person name="Han C."/>
            <person name="Tapia R."/>
            <person name="Land M."/>
            <person name="Hauser L."/>
            <person name="Kyrpides N."/>
            <person name="Ivanova N."/>
            <person name="Ovchinnikova G."/>
            <person name="Logan B."/>
            <person name="Oda Y."/>
            <person name="Harwood C."/>
            <person name="Woyke T."/>
        </authorList>
    </citation>
    <scope>NUCLEOTIDE SEQUENCE [LARGE SCALE GENOMIC DNA]</scope>
    <source>
        <strain evidence="1">DX-1</strain>
    </source>
</reference>